<evidence type="ECO:0000313" key="3">
    <source>
        <dbReference type="Proteomes" id="UP000479710"/>
    </source>
</evidence>
<keyword evidence="3" id="KW-1185">Reference proteome</keyword>
<proteinExistence type="predicted"/>
<accession>A0A6G1ET73</accession>
<evidence type="ECO:0000256" key="1">
    <source>
        <dbReference type="SAM" id="MobiDB-lite"/>
    </source>
</evidence>
<name>A0A6G1ET73_9ORYZ</name>
<sequence length="227" mass="24428">MGAIDGPGAFPGPARDRASTPVASSSACCAPPVGRRASGKAISPHPPLLHRRRHLSLLSGRVAPTAPPLVASASCSSSFFAKRRYVPRSLLAVRRLITRVAAPSLVRRTAFRPSFPPPGVVACRRHSCCCLQRHHCYATSSHPFSTPHLPSSRPTSRHRRLCDSVPPVNPKSVAIAVSLRLILATPSPVRLPCCLCMPRDTVITSSDILKSILLCDLWAPVFLPVYD</sequence>
<gene>
    <name evidence="2" type="ORF">E2562_036237</name>
</gene>
<dbReference type="Proteomes" id="UP000479710">
    <property type="component" value="Unassembled WGS sequence"/>
</dbReference>
<protein>
    <submittedName>
        <fullName evidence="2">Uncharacterized protein</fullName>
    </submittedName>
</protein>
<reference evidence="2 3" key="1">
    <citation type="submission" date="2019-11" db="EMBL/GenBank/DDBJ databases">
        <title>Whole genome sequence of Oryza granulata.</title>
        <authorList>
            <person name="Li W."/>
        </authorList>
    </citation>
    <scope>NUCLEOTIDE SEQUENCE [LARGE SCALE GENOMIC DNA]</scope>
    <source>
        <strain evidence="3">cv. Menghai</strain>
        <tissue evidence="2">Leaf</tissue>
    </source>
</reference>
<feature type="region of interest" description="Disordered" evidence="1">
    <location>
        <begin position="1"/>
        <end position="47"/>
    </location>
</feature>
<dbReference type="AlphaFoldDB" id="A0A6G1ET73"/>
<evidence type="ECO:0000313" key="2">
    <source>
        <dbReference type="EMBL" id="KAF0927817.1"/>
    </source>
</evidence>
<dbReference type="EMBL" id="SPHZ02000003">
    <property type="protein sequence ID" value="KAF0927817.1"/>
    <property type="molecule type" value="Genomic_DNA"/>
</dbReference>
<organism evidence="2 3">
    <name type="scientific">Oryza meyeriana var. granulata</name>
    <dbReference type="NCBI Taxonomy" id="110450"/>
    <lineage>
        <taxon>Eukaryota</taxon>
        <taxon>Viridiplantae</taxon>
        <taxon>Streptophyta</taxon>
        <taxon>Embryophyta</taxon>
        <taxon>Tracheophyta</taxon>
        <taxon>Spermatophyta</taxon>
        <taxon>Magnoliopsida</taxon>
        <taxon>Liliopsida</taxon>
        <taxon>Poales</taxon>
        <taxon>Poaceae</taxon>
        <taxon>BOP clade</taxon>
        <taxon>Oryzoideae</taxon>
        <taxon>Oryzeae</taxon>
        <taxon>Oryzinae</taxon>
        <taxon>Oryza</taxon>
        <taxon>Oryza meyeriana</taxon>
    </lineage>
</organism>
<comment type="caution">
    <text evidence="2">The sequence shown here is derived from an EMBL/GenBank/DDBJ whole genome shotgun (WGS) entry which is preliminary data.</text>
</comment>